<accession>A0ABW4T6P5</accession>
<comment type="caution">
    <text evidence="1">The sequence shown here is derived from an EMBL/GenBank/DDBJ whole genome shotgun (WGS) entry which is preliminary data.</text>
</comment>
<evidence type="ECO:0008006" key="3">
    <source>
        <dbReference type="Google" id="ProtNLM"/>
    </source>
</evidence>
<reference evidence="2" key="1">
    <citation type="journal article" date="2019" name="Int. J. Syst. Evol. Microbiol.">
        <title>The Global Catalogue of Microorganisms (GCM) 10K type strain sequencing project: providing services to taxonomists for standard genome sequencing and annotation.</title>
        <authorList>
            <consortium name="The Broad Institute Genomics Platform"/>
            <consortium name="The Broad Institute Genome Sequencing Center for Infectious Disease"/>
            <person name="Wu L."/>
            <person name="Ma J."/>
        </authorList>
    </citation>
    <scope>NUCLEOTIDE SEQUENCE [LARGE SCALE GENOMIC DNA]</scope>
    <source>
        <strain evidence="2">ICMP 6774ER</strain>
    </source>
</reference>
<keyword evidence="2" id="KW-1185">Reference proteome</keyword>
<evidence type="ECO:0000313" key="2">
    <source>
        <dbReference type="Proteomes" id="UP001597368"/>
    </source>
</evidence>
<name>A0ABW4T6P5_9ACTN</name>
<dbReference type="Proteomes" id="UP001597368">
    <property type="component" value="Unassembled WGS sequence"/>
</dbReference>
<protein>
    <recommendedName>
        <fullName evidence="3">DUF2330 domain-containing protein</fullName>
    </recommendedName>
</protein>
<gene>
    <name evidence="1" type="ORF">ACFSKW_36790</name>
</gene>
<dbReference type="EMBL" id="JBHUFV010000054">
    <property type="protein sequence ID" value="MFD1937042.1"/>
    <property type="molecule type" value="Genomic_DNA"/>
</dbReference>
<organism evidence="1 2">
    <name type="scientific">Nonomuraea mangrovi</name>
    <dbReference type="NCBI Taxonomy" id="2316207"/>
    <lineage>
        <taxon>Bacteria</taxon>
        <taxon>Bacillati</taxon>
        <taxon>Actinomycetota</taxon>
        <taxon>Actinomycetes</taxon>
        <taxon>Streptosporangiales</taxon>
        <taxon>Streptosporangiaceae</taxon>
        <taxon>Nonomuraea</taxon>
    </lineage>
</organism>
<dbReference type="RefSeq" id="WP_379577871.1">
    <property type="nucleotide sequence ID" value="NZ_JBHUFV010000054.1"/>
</dbReference>
<proteinExistence type="predicted"/>
<sequence length="201" mass="22533">MRLRLIFTILAVYVVAAAPMFLPGDGRVIVQPATNDAVEVYFTPVDVVLLRSYEGIEPFNRALEIARRRAETYPHDLAPPYILHEPYRLVAPYVTARGRELAAPPVSGAYWSDGKSIRFSIVPQPQMAENSQAELTTLMEAQDGPMEEAESSLGMGIEPELNRAVLEVNGFDQDLRRKLARHYGGLITVRWDPFAQRAHLD</sequence>
<evidence type="ECO:0000313" key="1">
    <source>
        <dbReference type="EMBL" id="MFD1937042.1"/>
    </source>
</evidence>